<proteinExistence type="predicted"/>
<accession>A0ABS5F738</accession>
<evidence type="ECO:0000313" key="4">
    <source>
        <dbReference type="Proteomes" id="UP001196870"/>
    </source>
</evidence>
<dbReference type="SUPFAM" id="SSF158472">
    <property type="entry name" value="HAMP domain-like"/>
    <property type="match status" value="1"/>
</dbReference>
<gene>
    <name evidence="3" type="ORF">GXW71_28820</name>
</gene>
<comment type="caution">
    <text evidence="3">The sequence shown here is derived from an EMBL/GenBank/DDBJ whole genome shotgun (WGS) entry which is preliminary data.</text>
</comment>
<dbReference type="Pfam" id="PF00672">
    <property type="entry name" value="HAMP"/>
    <property type="match status" value="1"/>
</dbReference>
<dbReference type="InterPro" id="IPR021796">
    <property type="entry name" value="Tll0287-like_dom"/>
</dbReference>
<feature type="transmembrane region" description="Helical" evidence="1">
    <location>
        <begin position="208"/>
        <end position="231"/>
    </location>
</feature>
<reference evidence="4" key="1">
    <citation type="journal article" date="2021" name="Syst. Appl. Microbiol.">
        <title>Roseomonas hellenica sp. nov., isolated from roots of wild-growing Alkanna tinctoria.</title>
        <authorList>
            <person name="Rat A."/>
            <person name="Naranjo H.D."/>
            <person name="Lebbe L."/>
            <person name="Cnockaert M."/>
            <person name="Krigas N."/>
            <person name="Grigoriadou K."/>
            <person name="Maloupa E."/>
            <person name="Willems A."/>
        </authorList>
    </citation>
    <scope>NUCLEOTIDE SEQUENCE [LARGE SCALE GENOMIC DNA]</scope>
    <source>
        <strain evidence="4">LMG 31523</strain>
    </source>
</reference>
<keyword evidence="1" id="KW-1133">Transmembrane helix</keyword>
<dbReference type="EMBL" id="JAAGBB010000055">
    <property type="protein sequence ID" value="MBR0668390.1"/>
    <property type="molecule type" value="Genomic_DNA"/>
</dbReference>
<evidence type="ECO:0000256" key="1">
    <source>
        <dbReference type="SAM" id="Phobius"/>
    </source>
</evidence>
<keyword evidence="1" id="KW-0472">Membrane</keyword>
<dbReference type="CDD" id="cd06225">
    <property type="entry name" value="HAMP"/>
    <property type="match status" value="1"/>
</dbReference>
<protein>
    <submittedName>
        <fullName evidence="3">DUF3365 domain-containing protein</fullName>
    </submittedName>
</protein>
<dbReference type="RefSeq" id="WP_211856165.1">
    <property type="nucleotide sequence ID" value="NZ_JAAGBB010000055.1"/>
</dbReference>
<name>A0ABS5F738_9PROT</name>
<evidence type="ECO:0000259" key="2">
    <source>
        <dbReference type="PROSITE" id="PS50885"/>
    </source>
</evidence>
<dbReference type="PROSITE" id="PS50885">
    <property type="entry name" value="HAMP"/>
    <property type="match status" value="1"/>
</dbReference>
<feature type="domain" description="HAMP" evidence="2">
    <location>
        <begin position="233"/>
        <end position="286"/>
    </location>
</feature>
<dbReference type="Proteomes" id="UP001196870">
    <property type="component" value="Unassembled WGS sequence"/>
</dbReference>
<dbReference type="Gene3D" id="6.10.340.10">
    <property type="match status" value="1"/>
</dbReference>
<dbReference type="InterPro" id="IPR003660">
    <property type="entry name" value="HAMP_dom"/>
</dbReference>
<sequence length="297" mass="32569">MGLRAKFNLVMLGTFLLGLALAAILARGIAEQAVRQQILQEATMIMRQATALRGYTQGEIEPLLRDSSASRFLPHTVPSWAAQTVFRTVQREASEYNYKEAALNPTNPADRASDWEAAIIDGFRRDGARTEHVGERETPQGRALTFARPFRITDRNCLTCHSTPDAAPASMTDLYGRENGFGWQLGDVIGAQIVSVPMQVALQRSDSLLYAFLGVLAGIFVAMILLVNLLLHLVIIRPVQRITAAAEKVSAGALDEPEYQLSGRDEIASLNRSFNLMRRSLVNAMKLLGDPAPRGHG</sequence>
<evidence type="ECO:0000313" key="3">
    <source>
        <dbReference type="EMBL" id="MBR0668390.1"/>
    </source>
</evidence>
<organism evidence="3 4">
    <name type="scientific">Plastoroseomonas hellenica</name>
    <dbReference type="NCBI Taxonomy" id="2687306"/>
    <lineage>
        <taxon>Bacteria</taxon>
        <taxon>Pseudomonadati</taxon>
        <taxon>Pseudomonadota</taxon>
        <taxon>Alphaproteobacteria</taxon>
        <taxon>Acetobacterales</taxon>
        <taxon>Acetobacteraceae</taxon>
        <taxon>Plastoroseomonas</taxon>
    </lineage>
</organism>
<dbReference type="SMART" id="SM00304">
    <property type="entry name" value="HAMP"/>
    <property type="match status" value="1"/>
</dbReference>
<keyword evidence="1" id="KW-0812">Transmembrane</keyword>
<keyword evidence="4" id="KW-1185">Reference proteome</keyword>
<dbReference type="Pfam" id="PF11845">
    <property type="entry name" value="Tll0287-like"/>
    <property type="match status" value="1"/>
</dbReference>